<evidence type="ECO:0000313" key="3">
    <source>
        <dbReference type="Proteomes" id="UP001212326"/>
    </source>
</evidence>
<feature type="transmembrane region" description="Helical" evidence="1">
    <location>
        <begin position="40"/>
        <end position="62"/>
    </location>
</feature>
<keyword evidence="3" id="KW-1185">Reference proteome</keyword>
<accession>A0ABY7P7X1</accession>
<feature type="transmembrane region" description="Helical" evidence="1">
    <location>
        <begin position="124"/>
        <end position="149"/>
    </location>
</feature>
<dbReference type="RefSeq" id="WP_270084114.1">
    <property type="nucleotide sequence ID" value="NZ_CP115300.1"/>
</dbReference>
<gene>
    <name evidence="2" type="ORF">O1G22_29635</name>
</gene>
<keyword evidence="1" id="KW-0472">Membrane</keyword>
<keyword evidence="1" id="KW-0812">Transmembrane</keyword>
<feature type="transmembrane region" description="Helical" evidence="1">
    <location>
        <begin position="74"/>
        <end position="93"/>
    </location>
</feature>
<reference evidence="2 3" key="1">
    <citation type="submission" date="2022-12" db="EMBL/GenBank/DDBJ databases">
        <authorList>
            <person name="Mo P."/>
        </authorList>
    </citation>
    <scope>NUCLEOTIDE SEQUENCE [LARGE SCALE GENOMIC DNA]</scope>
    <source>
        <strain evidence="2 3">HUAS 2-6</strain>
    </source>
</reference>
<name>A0ABY7P7X1_9ACTN</name>
<dbReference type="Proteomes" id="UP001212326">
    <property type="component" value="Chromosome"/>
</dbReference>
<sequence>MVSQASSEAPVPASSVQIPSLPGLGTTWYERGARYWLRRVLSGILWLAVLVFAFWFLLGVYVGFVSGMSSTARTVWNSVLAAASCVTVVWGWVAQRRRHREALLNPPTPEQTRQAKRDRARRNVGLTFAGRGLVLLAAPVLPALVAYAIGEFLAVLTVRESAAEAGARRWLEKHQSGS</sequence>
<evidence type="ECO:0000256" key="1">
    <source>
        <dbReference type="SAM" id="Phobius"/>
    </source>
</evidence>
<keyword evidence="1" id="KW-1133">Transmembrane helix</keyword>
<evidence type="ECO:0000313" key="2">
    <source>
        <dbReference type="EMBL" id="WBO66669.1"/>
    </source>
</evidence>
<evidence type="ECO:0008006" key="4">
    <source>
        <dbReference type="Google" id="ProtNLM"/>
    </source>
</evidence>
<dbReference type="EMBL" id="CP115300">
    <property type="protein sequence ID" value="WBO66669.1"/>
    <property type="molecule type" value="Genomic_DNA"/>
</dbReference>
<proteinExistence type="predicted"/>
<protein>
    <recommendedName>
        <fullName evidence="4">Integral membrane protein</fullName>
    </recommendedName>
</protein>
<organism evidence="2 3">
    <name type="scientific">Streptomyces camelliae</name>
    <dbReference type="NCBI Taxonomy" id="3004093"/>
    <lineage>
        <taxon>Bacteria</taxon>
        <taxon>Bacillati</taxon>
        <taxon>Actinomycetota</taxon>
        <taxon>Actinomycetes</taxon>
        <taxon>Kitasatosporales</taxon>
        <taxon>Streptomycetaceae</taxon>
        <taxon>Streptomyces</taxon>
    </lineage>
</organism>